<dbReference type="Proteomes" id="UP001303046">
    <property type="component" value="Unassembled WGS sequence"/>
</dbReference>
<reference evidence="2 3" key="1">
    <citation type="submission" date="2023-08" db="EMBL/GenBank/DDBJ databases">
        <title>A Necator americanus chromosomal reference genome.</title>
        <authorList>
            <person name="Ilik V."/>
            <person name="Petrzelkova K.J."/>
            <person name="Pardy F."/>
            <person name="Fuh T."/>
            <person name="Niatou-Singa F.S."/>
            <person name="Gouil Q."/>
            <person name="Baker L."/>
            <person name="Ritchie M.E."/>
            <person name="Jex A.R."/>
            <person name="Gazzola D."/>
            <person name="Li H."/>
            <person name="Toshio Fujiwara R."/>
            <person name="Zhan B."/>
            <person name="Aroian R.V."/>
            <person name="Pafco B."/>
            <person name="Schwarz E.M."/>
        </authorList>
    </citation>
    <scope>NUCLEOTIDE SEQUENCE [LARGE SCALE GENOMIC DNA]</scope>
    <source>
        <strain evidence="2 3">Aroian</strain>
        <tissue evidence="2">Whole animal</tissue>
    </source>
</reference>
<comment type="caution">
    <text evidence="2">The sequence shown here is derived from an EMBL/GenBank/DDBJ whole genome shotgun (WGS) entry which is preliminary data.</text>
</comment>
<dbReference type="Pfam" id="PF17906">
    <property type="entry name" value="HTH_48"/>
    <property type="match status" value="1"/>
</dbReference>
<dbReference type="InterPro" id="IPR041426">
    <property type="entry name" value="Mos1_HTH"/>
</dbReference>
<dbReference type="PANTHER" id="PTHR46060:SF2">
    <property type="entry name" value="HISTONE-LYSINE N-METHYLTRANSFERASE SETMAR"/>
    <property type="match status" value="1"/>
</dbReference>
<evidence type="ECO:0000313" key="3">
    <source>
        <dbReference type="Proteomes" id="UP001303046"/>
    </source>
</evidence>
<dbReference type="PANTHER" id="PTHR46060">
    <property type="entry name" value="MARINER MOS1 TRANSPOSASE-LIKE PROTEIN"/>
    <property type="match status" value="1"/>
</dbReference>
<gene>
    <name evidence="2" type="primary">Necator_chrIII.g12212</name>
    <name evidence="2" type="ORF">RB195_011446</name>
</gene>
<proteinExistence type="predicted"/>
<evidence type="ECO:0000313" key="2">
    <source>
        <dbReference type="EMBL" id="KAK6744729.1"/>
    </source>
</evidence>
<dbReference type="Gene3D" id="1.10.10.1450">
    <property type="match status" value="1"/>
</dbReference>
<keyword evidence="3" id="KW-1185">Reference proteome</keyword>
<evidence type="ECO:0000259" key="1">
    <source>
        <dbReference type="Pfam" id="PF17906"/>
    </source>
</evidence>
<accession>A0ABR1D2M6</accession>
<sequence length="159" mass="17958">MQKTCLFHPIMAENSTHIRHVLLYEFESGHPAAEAHRNLSQVFGTEAPSERSVRAWFQRFKAGNKKLEDEPRSGRPTAISSNELKNLAEQHPYEGVRYFAASLGCLLSTVSNGLNGEKARSLAPTCIERRQPPKMSEHLHSAALQKPQIRLAGHHCHWR</sequence>
<dbReference type="EMBL" id="JAVFWL010000003">
    <property type="protein sequence ID" value="KAK6744729.1"/>
    <property type="molecule type" value="Genomic_DNA"/>
</dbReference>
<protein>
    <recommendedName>
        <fullName evidence="1">Mos1 transposase HTH domain-containing protein</fullName>
    </recommendedName>
</protein>
<feature type="domain" description="Mos1 transposase HTH" evidence="1">
    <location>
        <begin position="16"/>
        <end position="64"/>
    </location>
</feature>
<name>A0ABR1D2M6_NECAM</name>
<dbReference type="InterPro" id="IPR052709">
    <property type="entry name" value="Transposase-MT_Hybrid"/>
</dbReference>
<organism evidence="2 3">
    <name type="scientific">Necator americanus</name>
    <name type="common">Human hookworm</name>
    <dbReference type="NCBI Taxonomy" id="51031"/>
    <lineage>
        <taxon>Eukaryota</taxon>
        <taxon>Metazoa</taxon>
        <taxon>Ecdysozoa</taxon>
        <taxon>Nematoda</taxon>
        <taxon>Chromadorea</taxon>
        <taxon>Rhabditida</taxon>
        <taxon>Rhabditina</taxon>
        <taxon>Rhabditomorpha</taxon>
        <taxon>Strongyloidea</taxon>
        <taxon>Ancylostomatidae</taxon>
        <taxon>Bunostominae</taxon>
        <taxon>Necator</taxon>
    </lineage>
</organism>